<dbReference type="GO" id="GO:0034203">
    <property type="term" value="P:glycolipid translocation"/>
    <property type="evidence" value="ECO:0007669"/>
    <property type="project" value="TreeGrafter"/>
</dbReference>
<comment type="caution">
    <text evidence="11">The sequence shown here is derived from an EMBL/GenBank/DDBJ whole genome shotgun (WGS) entry which is preliminary data.</text>
</comment>
<feature type="transmembrane region" description="Helical" evidence="9">
    <location>
        <begin position="229"/>
        <end position="251"/>
    </location>
</feature>
<evidence type="ECO:0000256" key="7">
    <source>
        <dbReference type="ARBA" id="ARBA00023136"/>
    </source>
</evidence>
<proteinExistence type="inferred from homology"/>
<dbReference type="GO" id="GO:0006488">
    <property type="term" value="P:dolichol-linked oligosaccharide biosynthetic process"/>
    <property type="evidence" value="ECO:0007669"/>
    <property type="project" value="InterPro"/>
</dbReference>
<comment type="subcellular location">
    <subcellularLocation>
        <location evidence="1 9">Endoplasmic reticulum membrane</location>
        <topology evidence="1 9">Multi-pass membrane protein</topology>
    </subcellularLocation>
</comment>
<feature type="transmembrane region" description="Helical" evidence="9">
    <location>
        <begin position="466"/>
        <end position="486"/>
    </location>
</feature>
<dbReference type="VEuPathDB" id="TriTrypDB:LtaPh_2824800"/>
<evidence type="ECO:0000313" key="12">
    <source>
        <dbReference type="Proteomes" id="UP000419144"/>
    </source>
</evidence>
<keyword evidence="4 9" id="KW-0812">Transmembrane</keyword>
<evidence type="ECO:0000256" key="6">
    <source>
        <dbReference type="ARBA" id="ARBA00022989"/>
    </source>
</evidence>
<gene>
    <name evidence="11" type="ORF">LtaPh_2824800</name>
</gene>
<feature type="transmembrane region" description="Helical" evidence="9">
    <location>
        <begin position="202"/>
        <end position="222"/>
    </location>
</feature>
<protein>
    <recommendedName>
        <fullName evidence="9">Protein RFT1 homolog</fullName>
    </recommendedName>
</protein>
<evidence type="ECO:0000256" key="5">
    <source>
        <dbReference type="ARBA" id="ARBA00022824"/>
    </source>
</evidence>
<comment type="similarity">
    <text evidence="3 9">Belongs to the RFT1 family.</text>
</comment>
<organism evidence="11 12">
    <name type="scientific">Leishmania tarentolae</name>
    <name type="common">Sauroleishmania tarentolae</name>
    <dbReference type="NCBI Taxonomy" id="5689"/>
    <lineage>
        <taxon>Eukaryota</taxon>
        <taxon>Discoba</taxon>
        <taxon>Euglenozoa</taxon>
        <taxon>Kinetoplastea</taxon>
        <taxon>Metakinetoplastina</taxon>
        <taxon>Trypanosomatida</taxon>
        <taxon>Trypanosomatidae</taxon>
        <taxon>Leishmaniinae</taxon>
        <taxon>Leishmania</taxon>
        <taxon>lizard Leishmania</taxon>
    </lineage>
</organism>
<dbReference type="Proteomes" id="UP000419144">
    <property type="component" value="Unassembled WGS sequence"/>
</dbReference>
<keyword evidence="7 9" id="KW-0472">Membrane</keyword>
<evidence type="ECO:0000256" key="2">
    <source>
        <dbReference type="ARBA" id="ARBA00004922"/>
    </source>
</evidence>
<feature type="region of interest" description="Disordered" evidence="10">
    <location>
        <begin position="79"/>
        <end position="110"/>
    </location>
</feature>
<name>A0A640KKB8_LEITA</name>
<evidence type="ECO:0000313" key="11">
    <source>
        <dbReference type="EMBL" id="GET90166.1"/>
    </source>
</evidence>
<feature type="transmembrane region" description="Helical" evidence="9">
    <location>
        <begin position="285"/>
        <end position="308"/>
    </location>
</feature>
<dbReference type="Pfam" id="PF04506">
    <property type="entry name" value="Rft-1"/>
    <property type="match status" value="1"/>
</dbReference>
<evidence type="ECO:0000256" key="3">
    <source>
        <dbReference type="ARBA" id="ARBA00010288"/>
    </source>
</evidence>
<dbReference type="AlphaFoldDB" id="A0A640KKB8"/>
<evidence type="ECO:0000256" key="1">
    <source>
        <dbReference type="ARBA" id="ARBA00004477"/>
    </source>
</evidence>
<feature type="compositionally biased region" description="Basic residues" evidence="10">
    <location>
        <begin position="722"/>
        <end position="731"/>
    </location>
</feature>
<comment type="pathway">
    <text evidence="2">Protein modification; protein glycosylation.</text>
</comment>
<evidence type="ECO:0000256" key="4">
    <source>
        <dbReference type="ARBA" id="ARBA00022692"/>
    </source>
</evidence>
<keyword evidence="6 9" id="KW-1133">Transmembrane helix</keyword>
<feature type="region of interest" description="Disordered" evidence="10">
    <location>
        <begin position="710"/>
        <end position="739"/>
    </location>
</feature>
<reference evidence="11" key="1">
    <citation type="submission" date="2019-11" db="EMBL/GenBank/DDBJ databases">
        <title>Leishmania tarentolae CDS.</title>
        <authorList>
            <person name="Goto Y."/>
            <person name="Yamagishi J."/>
        </authorList>
    </citation>
    <scope>NUCLEOTIDE SEQUENCE [LARGE SCALE GENOMIC DNA]</scope>
    <source>
        <strain evidence="11">Parrot Tar II</strain>
    </source>
</reference>
<feature type="transmembrane region" description="Helical" evidence="9">
    <location>
        <begin position="506"/>
        <end position="530"/>
    </location>
</feature>
<keyword evidence="5" id="KW-0256">Endoplasmic reticulum</keyword>
<dbReference type="PANTHER" id="PTHR13117:SF5">
    <property type="entry name" value="PROTEIN RFT1 HOMOLOG"/>
    <property type="match status" value="1"/>
</dbReference>
<dbReference type="PANTHER" id="PTHR13117">
    <property type="entry name" value="ENDOPLASMIC RETICULUM MULTISPAN TRANSMEMBRANE PROTEIN-RELATED"/>
    <property type="match status" value="1"/>
</dbReference>
<feature type="transmembrane region" description="Helical" evidence="9">
    <location>
        <begin position="138"/>
        <end position="159"/>
    </location>
</feature>
<comment type="caution">
    <text evidence="9">Lacks conserved residue(s) required for the propagation of feature annotation.</text>
</comment>
<comment type="function">
    <text evidence="8 9">Intramembrane glycolipid transporter that operates in the biosynthetic pathway of dolichol-linked oligosaccharides, the glycan precursors employed in protein asparagine (N)-glycosylation. The sequential addition of sugars to dolichol pyrophosphate produces dolichol-linked oligosaccharides containing fourteen sugars, including two GlcNAcs, nine mannoses and three glucoses. Once assembled, the oligosaccharide is transferred from the lipid to nascent proteins by oligosaccharyltransferases. The assembly of dolichol-linked oligosaccharides begins on the cytosolic side of the endoplasmic reticulum membrane and finishes in its lumen. RFT1 could mediate the translocation of the cytosolically oriented intermediate DolPP-GlcNAc2Man5, produced by ALG11, into the ER lumen where dolichol-linked oligosaccharides assembly continues. However, the intramembrane lipid transporter activity could not be confirmed in vitro.</text>
</comment>
<accession>A0A640KKB8</accession>
<evidence type="ECO:0000256" key="9">
    <source>
        <dbReference type="RuleBase" id="RU365067"/>
    </source>
</evidence>
<dbReference type="InterPro" id="IPR007594">
    <property type="entry name" value="RFT1"/>
</dbReference>
<dbReference type="EMBL" id="BLBS01000039">
    <property type="protein sequence ID" value="GET90166.1"/>
    <property type="molecule type" value="Genomic_DNA"/>
</dbReference>
<dbReference type="OrthoDB" id="9979195at2759"/>
<evidence type="ECO:0000256" key="8">
    <source>
        <dbReference type="ARBA" id="ARBA00045912"/>
    </source>
</evidence>
<keyword evidence="12" id="KW-1185">Reference proteome</keyword>
<feature type="transmembrane region" description="Helical" evidence="9">
    <location>
        <begin position="667"/>
        <end position="685"/>
    </location>
</feature>
<sequence length="739" mass="79041">MSSLTLSSFKGQLLLALLLSIGLKVLTFSLSTILTRLLLPYQNGVNFTFSVYNEAVLFIVRETTRNVASRLPIIEPSAEAEDSIKQNSESVAAHDMSPGERGGAPSPPSAPSVQVPASVVKVANVRAVVSIALCSVPLAFVVAAVVEAFGMCLGTASFFPSMMQHALASQQMFRKVPNVGGLDGASTLVGHPFLLLPYLPEMTVVICTLLMTAVEPCVVLAQSLNLFRVVVLAECATLVARLCAIIGIVYACQRNSTGGSTPGDEVGNGLLTIWETRMTLAFGQLAYAVTHVVYYTLVLSGLPVARWLGSSTSMEQVRAAALLAHARGDVGQAEQDAGADEFAGAAKPAQSSALPAPPHPSRWATFAFPFCLYSIVDSVSACRRYASLLNMFLWESLLRVVLAKGESLTLTSVGSETARGYYQLISGLGSLVARLLFRVWENACFVKWSREASLGHRHTSVHLLKLMLRVAFYVSFFFSLLGPPLTKTFLTMVYTSRWATPQVSTALQLYFYSLPLIAWSGLLEAFLRAVASPALLQRLQRWMVGETALYMTACYVTLVAFGKADTQGESVSVLVLLNAFNTLWRCGVSIYLLVSSPGGAAVGAATASSADAQAQDGCGGPAAPTAHSLPLPSLAVHLSDFVSLFPKHILGSILGIFVCSRAMRANSVLAIAAVGLAYTAVVLAWDEEVRQLLVTPVWSRLRPLLQGQHNVSHAGPAEVPPRRARLPKRMAARPATHAN</sequence>
<evidence type="ECO:0000256" key="10">
    <source>
        <dbReference type="SAM" id="MobiDB-lite"/>
    </source>
</evidence>
<dbReference type="GO" id="GO:0005789">
    <property type="term" value="C:endoplasmic reticulum membrane"/>
    <property type="evidence" value="ECO:0007669"/>
    <property type="project" value="UniProtKB-SubCell"/>
</dbReference>